<comment type="caution">
    <text evidence="2">The sequence shown here is derived from an EMBL/GenBank/DDBJ whole genome shotgun (WGS) entry which is preliminary data.</text>
</comment>
<dbReference type="Proteomes" id="UP000297703">
    <property type="component" value="Unassembled WGS sequence"/>
</dbReference>
<dbReference type="EMBL" id="QXTE01000013">
    <property type="protein sequence ID" value="TFK14146.1"/>
    <property type="molecule type" value="Genomic_DNA"/>
</dbReference>
<sequence length="159" mass="17281">MHPSPLVIKPKLHNKLQVSNEIGTLAILMLWELHPGEKVLCISQALCVAGHVSPVLISIGKRLLDWWNHSCKPLLPLSLYPGPVPVPKPVPFMMFWRQCCSESCGRNPEVVKKGAAGSVPFTLPSVGGTPEHIARGGQSTPNSRNLQLANPSVGHQSRH</sequence>
<dbReference type="AlphaFoldDB" id="A0A4D9EUH9"/>
<evidence type="ECO:0000256" key="1">
    <source>
        <dbReference type="SAM" id="MobiDB-lite"/>
    </source>
</evidence>
<protein>
    <submittedName>
        <fullName evidence="2">Tumor necrosis factor receptor superfamily member 1B</fullName>
    </submittedName>
</protein>
<feature type="compositionally biased region" description="Polar residues" evidence="1">
    <location>
        <begin position="137"/>
        <end position="159"/>
    </location>
</feature>
<name>A0A4D9EUH9_9SAUR</name>
<feature type="region of interest" description="Disordered" evidence="1">
    <location>
        <begin position="123"/>
        <end position="159"/>
    </location>
</feature>
<evidence type="ECO:0000313" key="3">
    <source>
        <dbReference type="Proteomes" id="UP000297703"/>
    </source>
</evidence>
<keyword evidence="3" id="KW-1185">Reference proteome</keyword>
<reference evidence="2 3" key="1">
    <citation type="submission" date="2019-04" db="EMBL/GenBank/DDBJ databases">
        <title>Draft genome of the big-headed turtle Platysternon megacephalum.</title>
        <authorList>
            <person name="Gong S."/>
        </authorList>
    </citation>
    <scope>NUCLEOTIDE SEQUENCE [LARGE SCALE GENOMIC DNA]</scope>
    <source>
        <strain evidence="2">DO16091913</strain>
        <tissue evidence="2">Muscle</tissue>
    </source>
</reference>
<accession>A0A4D9EUH9</accession>
<organism evidence="2 3">
    <name type="scientific">Platysternon megacephalum</name>
    <name type="common">big-headed turtle</name>
    <dbReference type="NCBI Taxonomy" id="55544"/>
    <lineage>
        <taxon>Eukaryota</taxon>
        <taxon>Metazoa</taxon>
        <taxon>Chordata</taxon>
        <taxon>Craniata</taxon>
        <taxon>Vertebrata</taxon>
        <taxon>Euteleostomi</taxon>
        <taxon>Archelosauria</taxon>
        <taxon>Testudinata</taxon>
        <taxon>Testudines</taxon>
        <taxon>Cryptodira</taxon>
        <taxon>Durocryptodira</taxon>
        <taxon>Testudinoidea</taxon>
        <taxon>Platysternidae</taxon>
        <taxon>Platysternon</taxon>
    </lineage>
</organism>
<evidence type="ECO:0000313" key="2">
    <source>
        <dbReference type="EMBL" id="TFK14146.1"/>
    </source>
</evidence>
<reference evidence="2 3" key="2">
    <citation type="submission" date="2019-04" db="EMBL/GenBank/DDBJ databases">
        <title>The genome sequence of big-headed turtle.</title>
        <authorList>
            <person name="Gong S."/>
        </authorList>
    </citation>
    <scope>NUCLEOTIDE SEQUENCE [LARGE SCALE GENOMIC DNA]</scope>
    <source>
        <strain evidence="2">DO16091913</strain>
        <tissue evidence="2">Muscle</tissue>
    </source>
</reference>
<keyword evidence="2" id="KW-0675">Receptor</keyword>
<proteinExistence type="predicted"/>
<gene>
    <name evidence="2" type="ORF">DR999_PMT02590</name>
</gene>